<evidence type="ECO:0000313" key="2">
    <source>
        <dbReference type="Proteomes" id="UP000789524"/>
    </source>
</evidence>
<comment type="caution">
    <text evidence="1">The sequence shown here is derived from an EMBL/GenBank/DDBJ whole genome shotgun (WGS) entry which is preliminary data.</text>
</comment>
<protein>
    <submittedName>
        <fullName evidence="1">(African queen) hypothetical protein</fullName>
    </submittedName>
</protein>
<reference evidence="1" key="1">
    <citation type="submission" date="2021-09" db="EMBL/GenBank/DDBJ databases">
        <authorList>
            <person name="Martin H S."/>
        </authorList>
    </citation>
    <scope>NUCLEOTIDE SEQUENCE</scope>
</reference>
<sequence length="110" mass="12399">MRKKSQLKLQKRMSGIEPVRVKSHCHIARIENATDLMEPIVVLIGLDRSSCSEPRLYLHWSVRGKPGYRTDASLTTCREQTACCIVYQTATDGARSARVGLYAAKKHIKI</sequence>
<dbReference type="EMBL" id="CAKASE010000083">
    <property type="protein sequence ID" value="CAG9585432.1"/>
    <property type="molecule type" value="Genomic_DNA"/>
</dbReference>
<dbReference type="AlphaFoldDB" id="A0A8J2WBE5"/>
<keyword evidence="2" id="KW-1185">Reference proteome</keyword>
<dbReference type="Proteomes" id="UP000789524">
    <property type="component" value="Unassembled WGS sequence"/>
</dbReference>
<evidence type="ECO:0000313" key="1">
    <source>
        <dbReference type="EMBL" id="CAG9585432.1"/>
    </source>
</evidence>
<gene>
    <name evidence="1" type="ORF">DCHRY22_LOCUS15841</name>
</gene>
<organism evidence="1 2">
    <name type="scientific">Danaus chrysippus</name>
    <name type="common">African queen</name>
    <dbReference type="NCBI Taxonomy" id="151541"/>
    <lineage>
        <taxon>Eukaryota</taxon>
        <taxon>Metazoa</taxon>
        <taxon>Ecdysozoa</taxon>
        <taxon>Arthropoda</taxon>
        <taxon>Hexapoda</taxon>
        <taxon>Insecta</taxon>
        <taxon>Pterygota</taxon>
        <taxon>Neoptera</taxon>
        <taxon>Endopterygota</taxon>
        <taxon>Lepidoptera</taxon>
        <taxon>Glossata</taxon>
        <taxon>Ditrysia</taxon>
        <taxon>Papilionoidea</taxon>
        <taxon>Nymphalidae</taxon>
        <taxon>Danainae</taxon>
        <taxon>Danaini</taxon>
        <taxon>Danaina</taxon>
        <taxon>Danaus</taxon>
        <taxon>Anosia</taxon>
    </lineage>
</organism>
<proteinExistence type="predicted"/>
<name>A0A8J2WBE5_9NEOP</name>
<accession>A0A8J2WBE5</accession>